<organism evidence="1 2">
    <name type="scientific">Rhabditophanes sp. KR3021</name>
    <dbReference type="NCBI Taxonomy" id="114890"/>
    <lineage>
        <taxon>Eukaryota</taxon>
        <taxon>Metazoa</taxon>
        <taxon>Ecdysozoa</taxon>
        <taxon>Nematoda</taxon>
        <taxon>Chromadorea</taxon>
        <taxon>Rhabditida</taxon>
        <taxon>Tylenchina</taxon>
        <taxon>Panagrolaimomorpha</taxon>
        <taxon>Strongyloidoidea</taxon>
        <taxon>Alloionematidae</taxon>
        <taxon>Rhabditophanes</taxon>
    </lineage>
</organism>
<name>A0AC35TWZ4_9BILA</name>
<evidence type="ECO:0000313" key="1">
    <source>
        <dbReference type="Proteomes" id="UP000095286"/>
    </source>
</evidence>
<dbReference type="WBParaSite" id="RSKR_0000519300.1">
    <property type="protein sequence ID" value="RSKR_0000519300.1"/>
    <property type="gene ID" value="RSKR_0000519300"/>
</dbReference>
<protein>
    <submittedName>
        <fullName evidence="2">Gamma-glutamyltranspeptidase 1</fullName>
    </submittedName>
</protein>
<evidence type="ECO:0000313" key="2">
    <source>
        <dbReference type="WBParaSite" id="RSKR_0000519300.1"/>
    </source>
</evidence>
<proteinExistence type="predicted"/>
<dbReference type="Proteomes" id="UP000095286">
    <property type="component" value="Unplaced"/>
</dbReference>
<reference evidence="2" key="1">
    <citation type="submission" date="2016-11" db="UniProtKB">
        <authorList>
            <consortium name="WormBaseParasite"/>
        </authorList>
    </citation>
    <scope>IDENTIFICATION</scope>
    <source>
        <strain evidence="2">KR3021</strain>
    </source>
</reference>
<accession>A0AC35TWZ4</accession>
<sequence length="676" mass="74390">MVRIRYNRYDEQPIALIPTKGTSFIKLKKYIFRNRCFKWIALVATVFAILFALATIALAIVVGIKVNEDKDGNKDNIHFTLRDQLALNMSDDPHVQTSTTTPPKPLTAEEKRKLDWPNASGSLYAHFKKASIATDHGLCSEIGRDVMLEGGNSIDATIASYLCIGTVNPQSSGIGGGFLMTFYNATSKKCIAIDARETAPASATEDMFVSNPIDSLVGWKSIAVPGEIHGYWTIFKKFGSGKVTWKRLFEPSIHLAREGFPVSSNLAENLVRKEKEIMADDDMKKLFASKITGRVYEEGDIIKRVALSSTYQSLADSEDPVELFYRGGIAQTIATEIGENRGLVNLDDLKNFTTKIYDSPIEIDLELGGSAGKGLRACGPPPPSSFAITQSIIMIMSKFYNGEAKVDLDDPLVYHRLIEAEKFAYAQRTKLGDYNFVESARSLVKNMTNPDYAAHIAKLITDKAMPQDYYTSDMSSQVPDHGTSHIAAIDVDGNAVSCTSTINQLFGSIRVSPTLGIIWNDQMDDFSSPGLSNGFGFAPSPSNFIAPGKKPMSSMSPMIIYNKENGKVRMSVGASGGSFIISATAQTVIRTLLFNQTVKEAVDSPRIHNQFLPHTTDYENNVPKEIIEALVSKYGQNMTAIERQKSVVQVLEVKDDDYIYGNSDFRRATATYPAGF</sequence>